<dbReference type="PANTHER" id="PTHR28037:SF1">
    <property type="entry name" value="ALCOHOL O-ACETYLTRANSFERASE 1-RELATED"/>
    <property type="match status" value="1"/>
</dbReference>
<dbReference type="EMBL" id="CABFNO020001255">
    <property type="protein sequence ID" value="CAG9975110.1"/>
    <property type="molecule type" value="Genomic_DNA"/>
</dbReference>
<dbReference type="AlphaFoldDB" id="A0A9N9U2P1"/>
<dbReference type="Gene3D" id="3.30.559.30">
    <property type="entry name" value="Nonribosomal peptide synthetase, condensation domain"/>
    <property type="match status" value="1"/>
</dbReference>
<keyword evidence="2" id="KW-1185">Reference proteome</keyword>
<dbReference type="Gene3D" id="3.30.559.10">
    <property type="entry name" value="Chloramphenicol acetyltransferase-like domain"/>
    <property type="match status" value="1"/>
</dbReference>
<protein>
    <recommendedName>
        <fullName evidence="3">Alcohol acetyltransferase FCK4</fullName>
    </recommendedName>
</protein>
<dbReference type="InterPro" id="IPR023213">
    <property type="entry name" value="CAT-like_dom_sf"/>
</dbReference>
<name>A0A9N9U2P1_9HYPO</name>
<gene>
    <name evidence="1" type="ORF">CBYS24578_00015483</name>
</gene>
<dbReference type="Pfam" id="PF07247">
    <property type="entry name" value="AATase"/>
    <property type="match status" value="1"/>
</dbReference>
<accession>A0A9N9U2P1</accession>
<evidence type="ECO:0000313" key="2">
    <source>
        <dbReference type="Proteomes" id="UP000754883"/>
    </source>
</evidence>
<dbReference type="Proteomes" id="UP000754883">
    <property type="component" value="Unassembled WGS sequence"/>
</dbReference>
<comment type="caution">
    <text evidence="1">The sequence shown here is derived from an EMBL/GenBank/DDBJ whole genome shotgun (WGS) entry which is preliminary data.</text>
</comment>
<dbReference type="OrthoDB" id="2150604at2759"/>
<evidence type="ECO:0008006" key="3">
    <source>
        <dbReference type="Google" id="ProtNLM"/>
    </source>
</evidence>
<organism evidence="1 2">
    <name type="scientific">Clonostachys byssicola</name>
    <dbReference type="NCBI Taxonomy" id="160290"/>
    <lineage>
        <taxon>Eukaryota</taxon>
        <taxon>Fungi</taxon>
        <taxon>Dikarya</taxon>
        <taxon>Ascomycota</taxon>
        <taxon>Pezizomycotina</taxon>
        <taxon>Sordariomycetes</taxon>
        <taxon>Hypocreomycetidae</taxon>
        <taxon>Hypocreales</taxon>
        <taxon>Bionectriaceae</taxon>
        <taxon>Clonostachys</taxon>
    </lineage>
</organism>
<dbReference type="InterPro" id="IPR052058">
    <property type="entry name" value="Alcohol_O-acetyltransferase"/>
</dbReference>
<dbReference type="InterPro" id="IPR010828">
    <property type="entry name" value="Atf2/Sli1-like"/>
</dbReference>
<dbReference type="GO" id="GO:0008080">
    <property type="term" value="F:N-acetyltransferase activity"/>
    <property type="evidence" value="ECO:0007669"/>
    <property type="project" value="TreeGrafter"/>
</dbReference>
<evidence type="ECO:0000313" key="1">
    <source>
        <dbReference type="EMBL" id="CAG9975110.1"/>
    </source>
</evidence>
<dbReference type="PANTHER" id="PTHR28037">
    <property type="entry name" value="ALCOHOL O-ACETYLTRANSFERASE 1-RELATED"/>
    <property type="match status" value="1"/>
</dbReference>
<reference evidence="1" key="1">
    <citation type="submission" date="2021-10" db="EMBL/GenBank/DDBJ databases">
        <authorList>
            <person name="Piombo E."/>
        </authorList>
    </citation>
    <scope>NUCLEOTIDE SEQUENCE</scope>
</reference>
<sequence>MDYVSRRLKRSDVDAGSIRGMGCHEGYQLAMHTLDQYRGTVVAATYCPPISLTGPGSLDTLKAKFTDAVARVALAQPHLHVGITGEDTAKPNFVRLEALDLRNHIHWKALDDAVSRERQYLEELQLQLDSRFDNLATQPGWRVIILHDAGAESIEVLYVWNHPHHDGMSGKIFHQQLFKILNDKENFSKPLADKLQDDSGSLIVKLPESSEKLPPPPEVLTAFPMTPPFLLKKLWKEVKPYSIFPPTSVHATWAPVKLQPFTTRFQSFSIDNDTIVKLVASCRRHQTTVTGLLHALVLLSLSSGLRDMKGFAARTPYDLRHYLPSHTKEYPWLVPKETICNYVSVLDHKFHPDLVAKIRAEFSPDRVAAGEPLPADIMHTIWSVAARVRKEIKDRLESGIVNDMIGIMKFAGDWRPQQESEARKPRYLSWLVTNLGVLEGGLSKAENERQGDDWTIHRAQLFLSTEIPSAALSVAVSTIKDGQMDITCSWQDCVVDPDLGANLMNNLNRWLAEIGSLA</sequence>
<proteinExistence type="predicted"/>
<dbReference type="SUPFAM" id="SSF52777">
    <property type="entry name" value="CoA-dependent acyltransferases"/>
    <property type="match status" value="2"/>
</dbReference>